<dbReference type="InterPro" id="IPR036849">
    <property type="entry name" value="Enolase-like_C_sf"/>
</dbReference>
<dbReference type="CDD" id="cd03316">
    <property type="entry name" value="MR_like"/>
    <property type="match status" value="1"/>
</dbReference>
<dbReference type="InterPro" id="IPR034593">
    <property type="entry name" value="DgoD-like"/>
</dbReference>
<proteinExistence type="predicted"/>
<evidence type="ECO:0000259" key="1">
    <source>
        <dbReference type="SMART" id="SM00922"/>
    </source>
</evidence>
<dbReference type="InterPro" id="IPR029017">
    <property type="entry name" value="Enolase-like_N"/>
</dbReference>
<dbReference type="RefSeq" id="WP_308710909.1">
    <property type="nucleotide sequence ID" value="NZ_JAVHUY010000003.1"/>
</dbReference>
<dbReference type="Proteomes" id="UP001230908">
    <property type="component" value="Unassembled WGS sequence"/>
</dbReference>
<accession>A0ABU0ZBE7</accession>
<dbReference type="PROSITE" id="PS00909">
    <property type="entry name" value="MR_MLE_2"/>
    <property type="match status" value="1"/>
</dbReference>
<dbReference type="SFLD" id="SFLDS00001">
    <property type="entry name" value="Enolase"/>
    <property type="match status" value="1"/>
</dbReference>
<dbReference type="SUPFAM" id="SSF51604">
    <property type="entry name" value="Enolase C-terminal domain-like"/>
    <property type="match status" value="1"/>
</dbReference>
<feature type="domain" description="Mandelate racemase/muconate lactonizing enzyme C-terminal" evidence="1">
    <location>
        <begin position="149"/>
        <end position="245"/>
    </location>
</feature>
<dbReference type="Pfam" id="PF02746">
    <property type="entry name" value="MR_MLE_N"/>
    <property type="match status" value="1"/>
</dbReference>
<dbReference type="Gene3D" id="3.30.390.10">
    <property type="entry name" value="Enolase-like, N-terminal domain"/>
    <property type="match status" value="1"/>
</dbReference>
<dbReference type="InterPro" id="IPR013342">
    <property type="entry name" value="Mandelate_racemase_C"/>
</dbReference>
<evidence type="ECO:0000313" key="2">
    <source>
        <dbReference type="EMBL" id="MDQ7903632.1"/>
    </source>
</evidence>
<protein>
    <submittedName>
        <fullName evidence="2">Mandelate racemase/muconate lactonizing enzyme family protein</fullName>
    </submittedName>
</protein>
<dbReference type="SUPFAM" id="SSF54826">
    <property type="entry name" value="Enolase N-terminal domain-like"/>
    <property type="match status" value="1"/>
</dbReference>
<dbReference type="PANTHER" id="PTHR48080">
    <property type="entry name" value="D-GALACTONATE DEHYDRATASE-RELATED"/>
    <property type="match status" value="1"/>
</dbReference>
<keyword evidence="3" id="KW-1185">Reference proteome</keyword>
<gene>
    <name evidence="2" type="ORF">RB614_03770</name>
</gene>
<reference evidence="2 3" key="1">
    <citation type="submission" date="2023-08" db="EMBL/GenBank/DDBJ databases">
        <title>Phytohabitans sansha sp. nov., isolated from marine sediment.</title>
        <authorList>
            <person name="Zhao Y."/>
            <person name="Yi K."/>
        </authorList>
    </citation>
    <scope>NUCLEOTIDE SEQUENCE [LARGE SCALE GENOMIC DNA]</scope>
    <source>
        <strain evidence="2 3">ZYX-F-186</strain>
    </source>
</reference>
<dbReference type="InterPro" id="IPR018110">
    <property type="entry name" value="Mandel_Rmase/mucon_lact_enz_CS"/>
</dbReference>
<dbReference type="InterPro" id="IPR029065">
    <property type="entry name" value="Enolase_C-like"/>
</dbReference>
<evidence type="ECO:0000313" key="3">
    <source>
        <dbReference type="Proteomes" id="UP001230908"/>
    </source>
</evidence>
<name>A0ABU0ZBE7_9ACTN</name>
<dbReference type="Pfam" id="PF13378">
    <property type="entry name" value="MR_MLE_C"/>
    <property type="match status" value="1"/>
</dbReference>
<dbReference type="SMART" id="SM00922">
    <property type="entry name" value="MR_MLE"/>
    <property type="match status" value="1"/>
</dbReference>
<dbReference type="EMBL" id="JAVHUY010000003">
    <property type="protein sequence ID" value="MDQ7903632.1"/>
    <property type="molecule type" value="Genomic_DNA"/>
</dbReference>
<dbReference type="InterPro" id="IPR013341">
    <property type="entry name" value="Mandelate_racemase_N_dom"/>
</dbReference>
<organism evidence="2 3">
    <name type="scientific">Phytohabitans maris</name>
    <dbReference type="NCBI Taxonomy" id="3071409"/>
    <lineage>
        <taxon>Bacteria</taxon>
        <taxon>Bacillati</taxon>
        <taxon>Actinomycetota</taxon>
        <taxon>Actinomycetes</taxon>
        <taxon>Micromonosporales</taxon>
        <taxon>Micromonosporaceae</taxon>
    </lineage>
</organism>
<comment type="caution">
    <text evidence="2">The sequence shown here is derived from an EMBL/GenBank/DDBJ whole genome shotgun (WGS) entry which is preliminary data.</text>
</comment>
<sequence length="397" mass="41833">MKVVAVESFRVRVPVRPLAEGGVAPYRGSQDPVGVSAAESLLVAVRTDTGLTGWGEMNTGFPPRLDTVLVDELLAPLVVGRDPAPIRALVGAVDSPYWPHLGRPALASALEMALWDLHGQRLGQPVSALLGGRIRDRVPVAYCLGITAPEQAVEVARRVLGDGFRVLKLKIGADLDADLARVRAVVEATGGRLALRLDANQGFDRTTAARLVDGLAGLPVEYVEQPLPVGDLDGMRALRHRGTVPIAANEDAYPAGGLARCLTTGAVDAAVVDLEPAGGLLGLVRSAALAEELHTPLAHHCGWDLGVKAAAMLQLTSTLPAFRLAADSTYTAHADDVLVQPLTTVDGAFVVPDGPGLGVTVDEEKVHRLRADEATVHFGRVDEARPTPTHNPEETPR</sequence>
<dbReference type="Gene3D" id="3.20.20.120">
    <property type="entry name" value="Enolase-like C-terminal domain"/>
    <property type="match status" value="1"/>
</dbReference>